<dbReference type="InterPro" id="IPR049509">
    <property type="entry name" value="DyP_N"/>
</dbReference>
<evidence type="ECO:0000256" key="2">
    <source>
        <dbReference type="ARBA" id="ARBA00022559"/>
    </source>
</evidence>
<sequence length="575" mass="63419">MAESTQPTPNLSTSTDSQQPLAGGSANQPLLPPHPALAVADLKNIQGDVIVGLPKKAQKFFFFTIADVDTFRKRLVSVIPLITTCLQTYENRQAIRKRPRKEDRLHMSGVNIAFSWRGLQKIDKDLFQGGASKDPQLFEKGMRATRQSLRDNPDNWDPKNWELFDPALDKKQGFDVAPDGAGQIDGVFNIAGEEGPRVESEWAKVAATLGDSINQAFVLNGAVRKGPEAGHEHFGYMDGISQPFILGTEDLLGPSLPGQGEVEPGVILLGRKGDKIESQGPSPAADLPEQERFAWQKDGTFMAFRYLRQKVPEFDNFLARAASVDPRVSKDLLGARMVGRWKSGAPLDIAPFQDDRSLAANKDENNNFQFEDNDSITSNPHSRCPFAAHIRKTRPRKDLDPKFMDFERVLRRGIPYGPGLDPKGSESKVSKADRGLLFVSYQSHLSRGFELMQKTWANNPDFIFRKDPNPGLDPIIGQSHADPTETDVTKQGAKLRQSTGLFSANAKDGTNEKDETTGVAGFKLGDKGAPKDADGTDKDELGEEQGEAKHEWVESRGGEYFFVPSLSSLLQYIAL</sequence>
<name>A0A0N1HM61_9EURO</name>
<gene>
    <name evidence="12" type="ORF">AB675_11083</name>
</gene>
<evidence type="ECO:0000256" key="6">
    <source>
        <dbReference type="ARBA" id="ARBA00023002"/>
    </source>
</evidence>
<dbReference type="GO" id="GO:0005829">
    <property type="term" value="C:cytosol"/>
    <property type="evidence" value="ECO:0007669"/>
    <property type="project" value="TreeGrafter"/>
</dbReference>
<comment type="cofactor">
    <cofactor evidence="1">
        <name>heme b</name>
        <dbReference type="ChEBI" id="CHEBI:60344"/>
    </cofactor>
</comment>
<dbReference type="InterPro" id="IPR048328">
    <property type="entry name" value="Dyp_perox_C"/>
</dbReference>
<dbReference type="GO" id="GO:0020037">
    <property type="term" value="F:heme binding"/>
    <property type="evidence" value="ECO:0007669"/>
    <property type="project" value="InterPro"/>
</dbReference>
<dbReference type="InterPro" id="IPR006314">
    <property type="entry name" value="Dyp_peroxidase"/>
</dbReference>
<dbReference type="OrthoDB" id="3207336at2759"/>
<dbReference type="Proteomes" id="UP000038010">
    <property type="component" value="Unassembled WGS sequence"/>
</dbReference>
<dbReference type="AlphaFoldDB" id="A0A0N1HM61"/>
<evidence type="ECO:0000256" key="7">
    <source>
        <dbReference type="ARBA" id="ARBA00023004"/>
    </source>
</evidence>
<dbReference type="InterPro" id="IPR011008">
    <property type="entry name" value="Dimeric_a/b-barrel"/>
</dbReference>
<dbReference type="RefSeq" id="XP_017995750.1">
    <property type="nucleotide sequence ID" value="XM_018139899.1"/>
</dbReference>
<feature type="domain" description="DyP dimeric alpha+beta barrel" evidence="11">
    <location>
        <begin position="44"/>
        <end position="224"/>
    </location>
</feature>
<evidence type="ECO:0000256" key="8">
    <source>
        <dbReference type="ARBA" id="ARBA00025737"/>
    </source>
</evidence>
<organism evidence="12 13">
    <name type="scientific">Cyphellophora attinorum</name>
    <dbReference type="NCBI Taxonomy" id="1664694"/>
    <lineage>
        <taxon>Eukaryota</taxon>
        <taxon>Fungi</taxon>
        <taxon>Dikarya</taxon>
        <taxon>Ascomycota</taxon>
        <taxon>Pezizomycotina</taxon>
        <taxon>Eurotiomycetes</taxon>
        <taxon>Chaetothyriomycetidae</taxon>
        <taxon>Chaetothyriales</taxon>
        <taxon>Cyphellophoraceae</taxon>
        <taxon>Cyphellophora</taxon>
    </lineage>
</organism>
<dbReference type="GeneID" id="28731779"/>
<feature type="region of interest" description="Disordered" evidence="9">
    <location>
        <begin position="501"/>
        <end position="551"/>
    </location>
</feature>
<evidence type="ECO:0000256" key="3">
    <source>
        <dbReference type="ARBA" id="ARBA00022617"/>
    </source>
</evidence>
<evidence type="ECO:0000259" key="11">
    <source>
        <dbReference type="Pfam" id="PF21105"/>
    </source>
</evidence>
<dbReference type="EMBL" id="LFJN01000036">
    <property type="protein sequence ID" value="KPI35787.1"/>
    <property type="molecule type" value="Genomic_DNA"/>
</dbReference>
<dbReference type="PANTHER" id="PTHR30521:SF4">
    <property type="entry name" value="DEFERROCHELATASE"/>
    <property type="match status" value="1"/>
</dbReference>
<keyword evidence="2 12" id="KW-0575">Peroxidase</keyword>
<dbReference type="STRING" id="1664694.A0A0N1HM61"/>
<dbReference type="GO" id="GO:0004601">
    <property type="term" value="F:peroxidase activity"/>
    <property type="evidence" value="ECO:0007669"/>
    <property type="project" value="UniProtKB-KW"/>
</dbReference>
<dbReference type="PANTHER" id="PTHR30521">
    <property type="entry name" value="DEFERROCHELATASE/PEROXIDASE"/>
    <property type="match status" value="1"/>
</dbReference>
<dbReference type="VEuPathDB" id="FungiDB:AB675_11083"/>
<keyword evidence="3" id="KW-0349">Heme</keyword>
<keyword evidence="4" id="KW-0479">Metal-binding</keyword>
<keyword evidence="5" id="KW-0732">Signal</keyword>
<accession>A0A0N1HM61</accession>
<evidence type="ECO:0000256" key="1">
    <source>
        <dbReference type="ARBA" id="ARBA00001970"/>
    </source>
</evidence>
<dbReference type="GO" id="GO:0046872">
    <property type="term" value="F:metal ion binding"/>
    <property type="evidence" value="ECO:0007669"/>
    <property type="project" value="UniProtKB-KW"/>
</dbReference>
<feature type="compositionally biased region" description="Basic and acidic residues" evidence="9">
    <location>
        <begin position="524"/>
        <end position="539"/>
    </location>
</feature>
<dbReference type="Pfam" id="PF21105">
    <property type="entry name" value="DyP_N"/>
    <property type="match status" value="1"/>
</dbReference>
<evidence type="ECO:0000256" key="4">
    <source>
        <dbReference type="ARBA" id="ARBA00022723"/>
    </source>
</evidence>
<feature type="region of interest" description="Disordered" evidence="9">
    <location>
        <begin position="1"/>
        <end position="30"/>
    </location>
</feature>
<dbReference type="Pfam" id="PF20628">
    <property type="entry name" value="Dyp_perox_C"/>
    <property type="match status" value="1"/>
</dbReference>
<evidence type="ECO:0000313" key="13">
    <source>
        <dbReference type="Proteomes" id="UP000038010"/>
    </source>
</evidence>
<comment type="similarity">
    <text evidence="8">Belongs to the DyP-type peroxidase family.</text>
</comment>
<protein>
    <submittedName>
        <fullName evidence="12">Peroxidase 2</fullName>
    </submittedName>
</protein>
<evidence type="ECO:0000313" key="12">
    <source>
        <dbReference type="EMBL" id="KPI35787.1"/>
    </source>
</evidence>
<keyword evidence="13" id="KW-1185">Reference proteome</keyword>
<dbReference type="SUPFAM" id="SSF54909">
    <property type="entry name" value="Dimeric alpha+beta barrel"/>
    <property type="match status" value="1"/>
</dbReference>
<evidence type="ECO:0000256" key="5">
    <source>
        <dbReference type="ARBA" id="ARBA00022729"/>
    </source>
</evidence>
<dbReference type="PROSITE" id="PS51404">
    <property type="entry name" value="DYP_PEROXIDASE"/>
    <property type="match status" value="1"/>
</dbReference>
<comment type="caution">
    <text evidence="12">The sequence shown here is derived from an EMBL/GenBank/DDBJ whole genome shotgun (WGS) entry which is preliminary data.</text>
</comment>
<keyword evidence="7" id="KW-0408">Iron</keyword>
<feature type="domain" description="Dyp-type peroxidase C-terminal" evidence="10">
    <location>
        <begin position="337"/>
        <end position="457"/>
    </location>
</feature>
<evidence type="ECO:0000259" key="10">
    <source>
        <dbReference type="Pfam" id="PF20628"/>
    </source>
</evidence>
<proteinExistence type="inferred from homology"/>
<evidence type="ECO:0000256" key="9">
    <source>
        <dbReference type="SAM" id="MobiDB-lite"/>
    </source>
</evidence>
<reference evidence="12 13" key="1">
    <citation type="submission" date="2015-06" db="EMBL/GenBank/DDBJ databases">
        <title>Draft genome of the ant-associated black yeast Phialophora attae CBS 131958.</title>
        <authorList>
            <person name="Moreno L.F."/>
            <person name="Stielow B.J."/>
            <person name="de Hoog S."/>
            <person name="Vicente V.A."/>
            <person name="Weiss V.A."/>
            <person name="de Vries M."/>
            <person name="Cruz L.M."/>
            <person name="Souza E.M."/>
        </authorList>
    </citation>
    <scope>NUCLEOTIDE SEQUENCE [LARGE SCALE GENOMIC DNA]</scope>
    <source>
        <strain evidence="12 13">CBS 131958</strain>
    </source>
</reference>
<keyword evidence="6" id="KW-0560">Oxidoreductase</keyword>
<dbReference type="NCBIfam" id="TIGR01413">
    <property type="entry name" value="Dyp_perox_fam"/>
    <property type="match status" value="1"/>
</dbReference>
<feature type="compositionally biased region" description="Polar residues" evidence="9">
    <location>
        <begin position="1"/>
        <end position="20"/>
    </location>
</feature>